<organism evidence="6 7">
    <name type="scientific">Frankia alni (strain DSM 45986 / CECT 9034 / ACN14a)</name>
    <dbReference type="NCBI Taxonomy" id="326424"/>
    <lineage>
        <taxon>Bacteria</taxon>
        <taxon>Bacillati</taxon>
        <taxon>Actinomycetota</taxon>
        <taxon>Actinomycetes</taxon>
        <taxon>Frankiales</taxon>
        <taxon>Frankiaceae</taxon>
        <taxon>Frankia</taxon>
    </lineage>
</organism>
<dbReference type="SMART" id="SM00320">
    <property type="entry name" value="WD40"/>
    <property type="match status" value="12"/>
</dbReference>
<dbReference type="InterPro" id="IPR036322">
    <property type="entry name" value="WD40_repeat_dom_sf"/>
</dbReference>
<keyword evidence="1 3" id="KW-0853">WD repeat</keyword>
<feature type="region of interest" description="Disordered" evidence="4">
    <location>
        <begin position="1"/>
        <end position="101"/>
    </location>
</feature>
<feature type="repeat" description="WD" evidence="3">
    <location>
        <begin position="808"/>
        <end position="839"/>
    </location>
</feature>
<dbReference type="KEGG" id="fal:FRAAL1339"/>
<evidence type="ECO:0000313" key="7">
    <source>
        <dbReference type="Proteomes" id="UP000000657"/>
    </source>
</evidence>
<feature type="repeat" description="WD" evidence="3">
    <location>
        <begin position="970"/>
        <end position="994"/>
    </location>
</feature>
<dbReference type="Pfam" id="PF20703">
    <property type="entry name" value="nSTAND1"/>
    <property type="match status" value="1"/>
</dbReference>
<dbReference type="STRING" id="326424.FRAAL1339"/>
<dbReference type="PROSITE" id="PS00678">
    <property type="entry name" value="WD_REPEATS_1"/>
    <property type="match status" value="3"/>
</dbReference>
<dbReference type="InterPro" id="IPR027417">
    <property type="entry name" value="P-loop_NTPase"/>
</dbReference>
<dbReference type="PROSITE" id="PS50294">
    <property type="entry name" value="WD_REPEATS_REGION"/>
    <property type="match status" value="5"/>
</dbReference>
<dbReference type="InterPro" id="IPR020472">
    <property type="entry name" value="WD40_PAC1"/>
</dbReference>
<feature type="compositionally biased region" description="Low complexity" evidence="4">
    <location>
        <begin position="23"/>
        <end position="35"/>
    </location>
</feature>
<keyword evidence="7" id="KW-1185">Reference proteome</keyword>
<evidence type="ECO:0000256" key="2">
    <source>
        <dbReference type="ARBA" id="ARBA00022737"/>
    </source>
</evidence>
<gene>
    <name evidence="6" type="ordered locus">FRAAL1339</name>
</gene>
<feature type="repeat" description="WD" evidence="3">
    <location>
        <begin position="712"/>
        <end position="753"/>
    </location>
</feature>
<dbReference type="PROSITE" id="PS50082">
    <property type="entry name" value="WD_REPEATS_2"/>
    <property type="match status" value="6"/>
</dbReference>
<feature type="domain" description="Novel STAND NTPase 1" evidence="5">
    <location>
        <begin position="102"/>
        <end position="519"/>
    </location>
</feature>
<dbReference type="RefSeq" id="WP_011602536.1">
    <property type="nucleotide sequence ID" value="NC_008278.1"/>
</dbReference>
<dbReference type="Pfam" id="PF00400">
    <property type="entry name" value="WD40"/>
    <property type="match status" value="7"/>
</dbReference>
<dbReference type="InterPro" id="IPR015943">
    <property type="entry name" value="WD40/YVTN_repeat-like_dom_sf"/>
</dbReference>
<evidence type="ECO:0000259" key="5">
    <source>
        <dbReference type="Pfam" id="PF20703"/>
    </source>
</evidence>
<dbReference type="SUPFAM" id="SSF52540">
    <property type="entry name" value="P-loop containing nucleoside triphosphate hydrolases"/>
    <property type="match status" value="1"/>
</dbReference>
<dbReference type="EMBL" id="CT573213">
    <property type="protein sequence ID" value="CAJ59999.1"/>
    <property type="molecule type" value="Genomic_DNA"/>
</dbReference>
<reference evidence="6 7" key="1">
    <citation type="journal article" date="2007" name="Genome Res.">
        <title>Genome characteristics of facultatively symbiotic Frankia sp. strains reflect host range and host plant biogeography.</title>
        <authorList>
            <person name="Normand P."/>
            <person name="Lapierre P."/>
            <person name="Tisa L.S."/>
            <person name="Gogarten J.P."/>
            <person name="Alloisio N."/>
            <person name="Bagnarol E."/>
            <person name="Bassi C.A."/>
            <person name="Berry A.M."/>
            <person name="Bickhart D.M."/>
            <person name="Choisne N."/>
            <person name="Couloux A."/>
            <person name="Cournoyer B."/>
            <person name="Cruveiller S."/>
            <person name="Daubin V."/>
            <person name="Demange N."/>
            <person name="Francino M.P."/>
            <person name="Goltsman E."/>
            <person name="Huang Y."/>
            <person name="Kopp O.R."/>
            <person name="Labarre L."/>
            <person name="Lapidus A."/>
            <person name="Lavire C."/>
            <person name="Marechal J."/>
            <person name="Martinez M."/>
            <person name="Mastronunzio J.E."/>
            <person name="Mullin B.C."/>
            <person name="Niemann J."/>
            <person name="Pujic P."/>
            <person name="Rawnsley T."/>
            <person name="Rouy Z."/>
            <person name="Schenowitz C."/>
            <person name="Sellstedt A."/>
            <person name="Tavares F."/>
            <person name="Tomkins J.P."/>
            <person name="Vallenet D."/>
            <person name="Valverde C."/>
            <person name="Wall L.G."/>
            <person name="Wang Y."/>
            <person name="Medigue C."/>
            <person name="Benson D.R."/>
        </authorList>
    </citation>
    <scope>NUCLEOTIDE SEQUENCE [LARGE SCALE GENOMIC DNA]</scope>
    <source>
        <strain evidence="7">DSM 45986 / CECT 9034 / ACN14a</strain>
    </source>
</reference>
<evidence type="ECO:0000313" key="6">
    <source>
        <dbReference type="EMBL" id="CAJ59999.1"/>
    </source>
</evidence>
<feature type="repeat" description="WD" evidence="3">
    <location>
        <begin position="1233"/>
        <end position="1267"/>
    </location>
</feature>
<dbReference type="PANTHER" id="PTHR19879">
    <property type="entry name" value="TRANSCRIPTION INITIATION FACTOR TFIID"/>
    <property type="match status" value="1"/>
</dbReference>
<dbReference type="SUPFAM" id="SSF101908">
    <property type="entry name" value="Putative isomerase YbhE"/>
    <property type="match status" value="1"/>
</dbReference>
<dbReference type="CDD" id="cd00267">
    <property type="entry name" value="ABC_ATPase"/>
    <property type="match status" value="1"/>
</dbReference>
<accession>Q0RR24</accession>
<feature type="repeat" description="WD" evidence="3">
    <location>
        <begin position="662"/>
        <end position="694"/>
    </location>
</feature>
<protein>
    <recommendedName>
        <fullName evidence="5">Novel STAND NTPase 1 domain-containing protein</fullName>
    </recommendedName>
</protein>
<name>Q0RR24_FRAAA</name>
<keyword evidence="2" id="KW-0677">Repeat</keyword>
<dbReference type="CDD" id="cd00200">
    <property type="entry name" value="WD40"/>
    <property type="match status" value="2"/>
</dbReference>
<dbReference type="PRINTS" id="PR00320">
    <property type="entry name" value="GPROTEINBRPT"/>
</dbReference>
<dbReference type="InterPro" id="IPR001680">
    <property type="entry name" value="WD40_rpt"/>
</dbReference>
<dbReference type="InterPro" id="IPR049052">
    <property type="entry name" value="nSTAND1"/>
</dbReference>
<dbReference type="Gene3D" id="2.130.10.10">
    <property type="entry name" value="YVTN repeat-like/Quinoprotein amine dehydrogenase"/>
    <property type="match status" value="4"/>
</dbReference>
<dbReference type="HOGENOM" id="CLU_002352_0_2_11"/>
<feature type="compositionally biased region" description="Pro residues" evidence="4">
    <location>
        <begin position="61"/>
        <end position="77"/>
    </location>
</feature>
<dbReference type="PANTHER" id="PTHR19879:SF9">
    <property type="entry name" value="TRANSCRIPTION INITIATION FACTOR TFIID SUBUNIT 5"/>
    <property type="match status" value="1"/>
</dbReference>
<evidence type="ECO:0000256" key="3">
    <source>
        <dbReference type="PROSITE-ProRule" id="PRU00221"/>
    </source>
</evidence>
<dbReference type="Proteomes" id="UP000000657">
    <property type="component" value="Chromosome"/>
</dbReference>
<dbReference type="eggNOG" id="COG2319">
    <property type="taxonomic scope" value="Bacteria"/>
</dbReference>
<feature type="repeat" description="WD" evidence="3">
    <location>
        <begin position="1144"/>
        <end position="1184"/>
    </location>
</feature>
<dbReference type="InterPro" id="IPR019775">
    <property type="entry name" value="WD40_repeat_CS"/>
</dbReference>
<sequence length="1350" mass="140794">MSSATPSGPDRSSGEESGQARGVVPAVPAIPAVPAQPGETRGSAPVDPEPVPTRVLDGPAASPPPPRVVSPVPPPGRAGPDSSREPPAPGGIDDPAGGTGCPYPGLAGFDAASERWFFGRERMVIDLVVQVRTRLTAGGPLVLVGASGSGKSSLLRAGLLPVLARGAVPGSDTWPQVLMTPGEHPVRSLLDQIAGVGIAAAVSGTDAELPQRLTEILASHPGGGVVIAVDQFEEIFTSCDDPSERETFVRALCAAAAARNDRGPAAAVVLGLRADFYARCAAYPELVEALQTGQVVVGPMTAGEIRDIVVKPARTVGVDVEPGLVELLLRDLGAATAAPAQGAVSGAGVVADPGSLPLLAHALRSTWFARESSLGGNSSPLTVGAYLRIGGLTGAIAQTAEGAYTGLAAGAQQAARPLLMRMVRLGEGEQDSRRRVRRADLLAAVPAREAEAVLDALVAARLVEADTEGDGDSLQIAHEALLRSWPRLREWMDVDRAAAIALQQLGDAAETWDRGARDPSYLFGGTRLAAAREWVESQPDQAPLSPVARAFYDESLRVDLAAQQAAVRRTRRLRRLVAVTTVLALVAASLAGLAYRQGRTAAAARDRALSQRIANQADLVRGPNPAIAAQLSLVAYRKADTPEARGSVLSSFNGGSGVPTRYLFHRNAVGAVTYSPNGKLIATGSDDWATAIWDAADPRRSTPLAVLPGPRDGGHTRAVKSVAFSRDSTLLATGSGDRTAKIWDVSTPSRPRLLATLPEATGDVYGLAFSPAADRLAVGGYGNSARIYDVSDPARPTLQGALLINNREPLHRGPIDALAFSPDGTFLAAGDDAASAVLWWVGPGLRIGPVGLLNAPAGDPTSPRVGAIRAVAFGPDGHSVYTAGAAGRIRVFSGPNLLHLTHTATLGVGNDPMTTLAVAPRGGLVAAGGNLFDGVPLYDPAATTSSTAFTDTSDGERPLTFLDEGAVTWTVAFSPDGRHLASGSADGALRVWEIPGPALIGRHGEQQSSEVNPRTGDVVTVSYRAAELWNIADPYHPASLSAITDDLADDGDVTNGAAFRPDGQLLAVGTAKRVCLYDITDPRRPSMISTFAGPVGGVFTLRFSPDGRTLVLGGLGAPPASSFSTELQTWDVRDPRHPARLAAVTAHRDNVRDIKFSQDGRIMVSVADRSVRLWDVRDPRRIVPQATLPDFPGEALRAAFSPDGRTLAVGGGGPHATLWNVADPSRPALITSLSGHVSQVNTVTFSPDGRTLVTGSLDNSVRVWDVQRLAHPKLVERLSRSGGTDTGIGTIDFSRDGSTLIGTVFSQPATLWDLDVKRVAQRVCTQAGVGITRAEWARFLPDQAYDPPCD</sequence>
<evidence type="ECO:0000256" key="1">
    <source>
        <dbReference type="ARBA" id="ARBA00022574"/>
    </source>
</evidence>
<dbReference type="SUPFAM" id="SSF50978">
    <property type="entry name" value="WD40 repeat-like"/>
    <property type="match status" value="1"/>
</dbReference>
<proteinExistence type="predicted"/>
<evidence type="ECO:0000256" key="4">
    <source>
        <dbReference type="SAM" id="MobiDB-lite"/>
    </source>
</evidence>